<name>A0A8K1CG13_PYTOL</name>
<proteinExistence type="predicted"/>
<keyword evidence="4 6" id="KW-0472">Membrane</keyword>
<dbReference type="InterPro" id="IPR047843">
    <property type="entry name" value="WLS-like_TM"/>
</dbReference>
<feature type="transmembrane region" description="Helical" evidence="6">
    <location>
        <begin position="406"/>
        <end position="429"/>
    </location>
</feature>
<dbReference type="PANTHER" id="PTHR31918:SF1">
    <property type="entry name" value="TRANSMEMBRANE PROTEIN 181"/>
    <property type="match status" value="1"/>
</dbReference>
<dbReference type="OrthoDB" id="28186at2759"/>
<dbReference type="GO" id="GO:0015643">
    <property type="term" value="F:toxic substance binding"/>
    <property type="evidence" value="ECO:0007669"/>
    <property type="project" value="InterPro"/>
</dbReference>
<dbReference type="Proteomes" id="UP000794436">
    <property type="component" value="Unassembled WGS sequence"/>
</dbReference>
<feature type="domain" description="Wntless-like transmembrane" evidence="7">
    <location>
        <begin position="255"/>
        <end position="495"/>
    </location>
</feature>
<feature type="transmembrane region" description="Helical" evidence="6">
    <location>
        <begin position="21"/>
        <end position="43"/>
    </location>
</feature>
<evidence type="ECO:0000313" key="9">
    <source>
        <dbReference type="Proteomes" id="UP000794436"/>
    </source>
</evidence>
<evidence type="ECO:0000256" key="6">
    <source>
        <dbReference type="SAM" id="Phobius"/>
    </source>
</evidence>
<dbReference type="PANTHER" id="PTHR31918">
    <property type="entry name" value="TRANSMEMBRANE PROTEIN 181"/>
    <property type="match status" value="1"/>
</dbReference>
<evidence type="ECO:0000313" key="8">
    <source>
        <dbReference type="EMBL" id="TMW62343.1"/>
    </source>
</evidence>
<gene>
    <name evidence="8" type="ORF">Poli38472_009836</name>
</gene>
<keyword evidence="9" id="KW-1185">Reference proteome</keyword>
<comment type="caution">
    <text evidence="8">The sequence shown here is derived from an EMBL/GenBank/DDBJ whole genome shotgun (WGS) entry which is preliminary data.</text>
</comment>
<sequence length="543" mass="61479">MKPSPDERSDGSFMRIEVISLLKLAFMTAAATGFLVFFVILGFSGAPDVSQSDWTSSKTRCTSGFTADNFEKCSASVNVTLPLDVANTTTGIVNELLKLKVREQVDVLGCMVDQCANATNRPLSTDHPENLTFAHYSFGVNGLTQRSRYFYLEVAFPNDDKTRDHSFEVTMIPQVRGIYTEASGNKSYTDLIPDTREYVLEVECEEDELYCESQYFLRFGDIDYDNYKIDVLFNSSTPLPLNGRDPQFRKTWGTEAFTNWMLGIKYFFVIISGLVAIWYNVTMNTLSSREQNMEQGWITALGIALVLFNDPFYFVEASIGGNAMKLLSLLFQVSFFQMLLLFWLIALDNMRLQGCERGVSNSQFFLPKVLYIVLFWILHMLYHGYMKYYGNNDPTWNPLEANSNFTMLRVMIAGMSLGYLGWFAFLSFLSRKEFQARRPRYRFFLSLSFLIVMFAFIGLANDSFSPTPPNGGEWTSAQALFNVYVFMLAYLYAPSATALKLAKQRNGAHGKNSDPEASPALGPPVHPINADQVEMDVDDLDEA</sequence>
<feature type="transmembrane region" description="Helical" evidence="6">
    <location>
        <begin position="441"/>
        <end position="460"/>
    </location>
</feature>
<protein>
    <recommendedName>
        <fullName evidence="7">Wntless-like transmembrane domain-containing protein</fullName>
    </recommendedName>
</protein>
<dbReference type="EMBL" id="SPLM01000074">
    <property type="protein sequence ID" value="TMW62343.1"/>
    <property type="molecule type" value="Genomic_DNA"/>
</dbReference>
<evidence type="ECO:0000256" key="3">
    <source>
        <dbReference type="ARBA" id="ARBA00022989"/>
    </source>
</evidence>
<evidence type="ECO:0000256" key="4">
    <source>
        <dbReference type="ARBA" id="ARBA00023136"/>
    </source>
</evidence>
<feature type="transmembrane region" description="Helical" evidence="6">
    <location>
        <begin position="480"/>
        <end position="502"/>
    </location>
</feature>
<dbReference type="AlphaFoldDB" id="A0A8K1CG13"/>
<comment type="subcellular location">
    <subcellularLocation>
        <location evidence="1">Membrane</location>
        <topology evidence="1">Multi-pass membrane protein</topology>
    </subcellularLocation>
</comment>
<dbReference type="GO" id="GO:0016020">
    <property type="term" value="C:membrane"/>
    <property type="evidence" value="ECO:0007669"/>
    <property type="project" value="UniProtKB-SubCell"/>
</dbReference>
<dbReference type="Pfam" id="PF06664">
    <property type="entry name" value="WLS-like_TM"/>
    <property type="match status" value="1"/>
</dbReference>
<evidence type="ECO:0000259" key="7">
    <source>
        <dbReference type="Pfam" id="PF06664"/>
    </source>
</evidence>
<evidence type="ECO:0000256" key="1">
    <source>
        <dbReference type="ARBA" id="ARBA00004141"/>
    </source>
</evidence>
<keyword evidence="3 6" id="KW-1133">Transmembrane helix</keyword>
<feature type="transmembrane region" description="Helical" evidence="6">
    <location>
        <begin position="326"/>
        <end position="347"/>
    </location>
</feature>
<organism evidence="8 9">
    <name type="scientific">Pythium oligandrum</name>
    <name type="common">Mycoparasitic fungus</name>
    <dbReference type="NCBI Taxonomy" id="41045"/>
    <lineage>
        <taxon>Eukaryota</taxon>
        <taxon>Sar</taxon>
        <taxon>Stramenopiles</taxon>
        <taxon>Oomycota</taxon>
        <taxon>Peronosporomycetes</taxon>
        <taxon>Pythiales</taxon>
        <taxon>Pythiaceae</taxon>
        <taxon>Pythium</taxon>
    </lineage>
</organism>
<feature type="transmembrane region" description="Helical" evidence="6">
    <location>
        <begin position="368"/>
        <end position="386"/>
    </location>
</feature>
<reference evidence="8" key="1">
    <citation type="submission" date="2019-03" db="EMBL/GenBank/DDBJ databases">
        <title>Long read genome sequence of the mycoparasitic Pythium oligandrum ATCC 38472 isolated from sugarbeet rhizosphere.</title>
        <authorList>
            <person name="Gaulin E."/>
        </authorList>
    </citation>
    <scope>NUCLEOTIDE SEQUENCE</scope>
    <source>
        <strain evidence="8">ATCC 38472_TT</strain>
    </source>
</reference>
<dbReference type="InterPro" id="IPR040416">
    <property type="entry name" value="TMEM181"/>
</dbReference>
<accession>A0A8K1CG13</accession>
<feature type="transmembrane region" description="Helical" evidence="6">
    <location>
        <begin position="260"/>
        <end position="281"/>
    </location>
</feature>
<feature type="compositionally biased region" description="Acidic residues" evidence="5">
    <location>
        <begin position="533"/>
        <end position="543"/>
    </location>
</feature>
<keyword evidence="2 6" id="KW-0812">Transmembrane</keyword>
<feature type="region of interest" description="Disordered" evidence="5">
    <location>
        <begin position="506"/>
        <end position="543"/>
    </location>
</feature>
<evidence type="ECO:0000256" key="5">
    <source>
        <dbReference type="SAM" id="MobiDB-lite"/>
    </source>
</evidence>
<feature type="transmembrane region" description="Helical" evidence="6">
    <location>
        <begin position="293"/>
        <end position="314"/>
    </location>
</feature>
<evidence type="ECO:0000256" key="2">
    <source>
        <dbReference type="ARBA" id="ARBA00022692"/>
    </source>
</evidence>